<keyword evidence="1" id="KW-0175">Coiled coil</keyword>
<dbReference type="InterPro" id="IPR052336">
    <property type="entry name" value="MlaD_Phospholipid_Transporter"/>
</dbReference>
<dbReference type="PANTHER" id="PTHR33371">
    <property type="entry name" value="INTERMEMBRANE PHOSPHOLIPID TRANSPORT SYSTEM BINDING PROTEIN MLAD-RELATED"/>
    <property type="match status" value="1"/>
</dbReference>
<evidence type="ECO:0000313" key="4">
    <source>
        <dbReference type="Proteomes" id="UP000199227"/>
    </source>
</evidence>
<dbReference type="OrthoDB" id="9788420at2"/>
<feature type="coiled-coil region" evidence="1">
    <location>
        <begin position="157"/>
        <end position="202"/>
    </location>
</feature>
<dbReference type="InterPro" id="IPR027267">
    <property type="entry name" value="AH/BAR_dom_sf"/>
</dbReference>
<evidence type="ECO:0000313" key="3">
    <source>
        <dbReference type="EMBL" id="SFP06531.1"/>
    </source>
</evidence>
<protein>
    <submittedName>
        <fullName evidence="3">Phospholipid/cholesterol/gamma-HCH transport system substrate-binding protein</fullName>
    </submittedName>
</protein>
<dbReference type="Proteomes" id="UP000199227">
    <property type="component" value="Unassembled WGS sequence"/>
</dbReference>
<accession>A0A1I5MBZ1</accession>
<dbReference type="EMBL" id="FOXB01000005">
    <property type="protein sequence ID" value="SFP06531.1"/>
    <property type="molecule type" value="Genomic_DNA"/>
</dbReference>
<name>A0A1I5MBZ1_9BACT</name>
<keyword evidence="4" id="KW-1185">Reference proteome</keyword>
<sequence>MKTEAKVGLFIAIGLVFLFLLSTQVNKFQGFTKKGYEIEAVLTDASGLENHAKVKMKGVEVGYINLIKLYGNSVLVRMKINEGVKIPEDSTIILAQESLLGGKYVNILPGSSQTFLEADGILKHQKRSVSLEEMGTEVALAAEELKHFIHELRMTLNDQSRQQLKETFSNLEKLTKDLKEVVERNKENIDDLVKNINDAAKQFGNMSSKFSTSADTINADLPNIMTKLENILVSFDSVGKTLDTKLPTLADKFELLEDQLDTVIKENKQPLNSALKSVDGFFKKGQGTIDKLDNYLNSVTQSRLDLGMDYFYMANDGQSRGVFRADYMPSYSRHYMIDVVSLPDYSEKDINGNYLANVDHAKSKFFVSAQVGKRYRDFMLRGGLIESTAGFGIDYYLYHDRLKLTMEAFDFRAVNDLRGKDLHLRALARYRFLKHIDAYIGADNMLNQDAFNIMFGMGVSFEDDRIKYLLGSSAGAFSSN</sequence>
<dbReference type="PANTHER" id="PTHR33371:SF4">
    <property type="entry name" value="INTERMEMBRANE PHOSPHOLIPID TRANSPORT SYSTEM BINDING PROTEIN MLAD"/>
    <property type="match status" value="1"/>
</dbReference>
<organism evidence="3 4">
    <name type="scientific">Hydrogenimonas thermophila</name>
    <dbReference type="NCBI Taxonomy" id="223786"/>
    <lineage>
        <taxon>Bacteria</taxon>
        <taxon>Pseudomonadati</taxon>
        <taxon>Campylobacterota</taxon>
        <taxon>Epsilonproteobacteria</taxon>
        <taxon>Campylobacterales</taxon>
        <taxon>Hydrogenimonadaceae</taxon>
        <taxon>Hydrogenimonas</taxon>
    </lineage>
</organism>
<dbReference type="AlphaFoldDB" id="A0A1I5MBZ1"/>
<dbReference type="RefSeq" id="WP_092911066.1">
    <property type="nucleotide sequence ID" value="NZ_CP136592.1"/>
</dbReference>
<dbReference type="Gene3D" id="1.20.1270.60">
    <property type="entry name" value="Arfaptin homology (AH) domain/BAR domain"/>
    <property type="match status" value="1"/>
</dbReference>
<evidence type="ECO:0000256" key="1">
    <source>
        <dbReference type="SAM" id="Coils"/>
    </source>
</evidence>
<proteinExistence type="predicted"/>
<reference evidence="3 4" key="1">
    <citation type="submission" date="2016-10" db="EMBL/GenBank/DDBJ databases">
        <authorList>
            <person name="de Groot N.N."/>
        </authorList>
    </citation>
    <scope>NUCLEOTIDE SEQUENCE [LARGE SCALE GENOMIC DNA]</scope>
    <source>
        <strain evidence="3 4">EP1-55-1</strain>
    </source>
</reference>
<feature type="domain" description="Mce/MlaD" evidence="2">
    <location>
        <begin position="34"/>
        <end position="110"/>
    </location>
</feature>
<evidence type="ECO:0000259" key="2">
    <source>
        <dbReference type="Pfam" id="PF02470"/>
    </source>
</evidence>
<gene>
    <name evidence="3" type="ORF">SAMN05216234_10584</name>
</gene>
<dbReference type="STRING" id="223786.SAMN05216234_10584"/>
<dbReference type="Pfam" id="PF02470">
    <property type="entry name" value="MlaD"/>
    <property type="match status" value="1"/>
</dbReference>
<dbReference type="InterPro" id="IPR003399">
    <property type="entry name" value="Mce/MlaD"/>
</dbReference>